<gene>
    <name evidence="1" type="ORF">DK389_30435</name>
</gene>
<dbReference type="InterPro" id="IPR018197">
    <property type="entry name" value="Glycerate_kinase_RE-like"/>
</dbReference>
<proteinExistence type="predicted"/>
<name>A0A2U8WFI0_9HYPH</name>
<dbReference type="EMBL" id="CP029550">
    <property type="protein sequence ID" value="AWN44032.1"/>
    <property type="molecule type" value="Genomic_DNA"/>
</dbReference>
<dbReference type="AlphaFoldDB" id="A0A2U8WFI0"/>
<dbReference type="OrthoDB" id="9774290at2"/>
<sequence length="65" mass="7140">MSKGCTETRAHGIDAFASVMERPRTLEDALGRTEILLVSAAAEALRMVRIGMEVHTRRARGTERG</sequence>
<keyword evidence="2" id="KW-1185">Reference proteome</keyword>
<organism evidence="1 2">
    <name type="scientific">Methylobacterium durans</name>
    <dbReference type="NCBI Taxonomy" id="2202825"/>
    <lineage>
        <taxon>Bacteria</taxon>
        <taxon>Pseudomonadati</taxon>
        <taxon>Pseudomonadota</taxon>
        <taxon>Alphaproteobacteria</taxon>
        <taxon>Hyphomicrobiales</taxon>
        <taxon>Methylobacteriaceae</taxon>
        <taxon>Methylobacterium</taxon>
    </lineage>
</organism>
<evidence type="ECO:0000313" key="1">
    <source>
        <dbReference type="EMBL" id="AWN44032.1"/>
    </source>
</evidence>
<dbReference type="KEGG" id="mets:DK389_30435"/>
<evidence type="ECO:0000313" key="2">
    <source>
        <dbReference type="Proteomes" id="UP000245926"/>
    </source>
</evidence>
<accession>A0A2U8WFI0</accession>
<reference evidence="2" key="1">
    <citation type="submission" date="2018-05" db="EMBL/GenBank/DDBJ databases">
        <title>Complete Genome Sequence of Methylobacterium sp. 17SD2-17.</title>
        <authorList>
            <person name="Srinivasan S."/>
        </authorList>
    </citation>
    <scope>NUCLEOTIDE SEQUENCE [LARGE SCALE GENOMIC DNA]</scope>
    <source>
        <strain evidence="2">17SD2-17</strain>
    </source>
</reference>
<dbReference type="Gene3D" id="3.40.50.10350">
    <property type="entry name" value="Glycerate kinase, domain 1"/>
    <property type="match status" value="1"/>
</dbReference>
<protein>
    <submittedName>
        <fullName evidence="1">Uncharacterized protein</fullName>
    </submittedName>
</protein>
<dbReference type="Proteomes" id="UP000245926">
    <property type="component" value="Chromosome"/>
</dbReference>